<evidence type="ECO:0000313" key="2">
    <source>
        <dbReference type="Proteomes" id="UP000288547"/>
    </source>
</evidence>
<dbReference type="GO" id="GO:0030246">
    <property type="term" value="F:carbohydrate binding"/>
    <property type="evidence" value="ECO:0007669"/>
    <property type="project" value="InterPro"/>
</dbReference>
<dbReference type="Proteomes" id="UP000288547">
    <property type="component" value="Unassembled WGS sequence"/>
</dbReference>
<dbReference type="RefSeq" id="WP_128493628.1">
    <property type="nucleotide sequence ID" value="NZ_RZNB01000001.1"/>
</dbReference>
<dbReference type="SUPFAM" id="SSF74650">
    <property type="entry name" value="Galactose mutarotase-like"/>
    <property type="match status" value="1"/>
</dbReference>
<proteinExistence type="predicted"/>
<dbReference type="GO" id="GO:0003824">
    <property type="term" value="F:catalytic activity"/>
    <property type="evidence" value="ECO:0007669"/>
    <property type="project" value="InterPro"/>
</dbReference>
<organism evidence="1 2">
    <name type="scientific">Labedella phragmitis</name>
    <dbReference type="NCBI Taxonomy" id="2498849"/>
    <lineage>
        <taxon>Bacteria</taxon>
        <taxon>Bacillati</taxon>
        <taxon>Actinomycetota</taxon>
        <taxon>Actinomycetes</taxon>
        <taxon>Micrococcales</taxon>
        <taxon>Microbacteriaceae</taxon>
        <taxon>Labedella</taxon>
    </lineage>
</organism>
<gene>
    <name evidence="1" type="ORF">ELQ90_02240</name>
</gene>
<dbReference type="EMBL" id="RZNB01000001">
    <property type="protein sequence ID" value="RWZ52785.1"/>
    <property type="molecule type" value="Genomic_DNA"/>
</dbReference>
<keyword evidence="2" id="KW-1185">Reference proteome</keyword>
<protein>
    <recommendedName>
        <fullName evidence="3">Galactose mutarotase</fullName>
    </recommendedName>
</protein>
<reference evidence="1 2" key="1">
    <citation type="submission" date="2018-12" db="EMBL/GenBank/DDBJ databases">
        <authorList>
            <person name="Li F."/>
        </authorList>
    </citation>
    <scope>NUCLEOTIDE SEQUENCE [LARGE SCALE GENOMIC DNA]</scope>
    <source>
        <strain evidence="1 2">11W25H-1</strain>
    </source>
</reference>
<accession>A0A444PY31</accession>
<dbReference type="InterPro" id="IPR011013">
    <property type="entry name" value="Gal_mutarotase_sf_dom"/>
</dbReference>
<name>A0A444PY31_9MICO</name>
<evidence type="ECO:0000313" key="1">
    <source>
        <dbReference type="EMBL" id="RWZ52785.1"/>
    </source>
</evidence>
<dbReference type="InterPro" id="IPR014718">
    <property type="entry name" value="GH-type_carb-bd"/>
</dbReference>
<evidence type="ECO:0008006" key="3">
    <source>
        <dbReference type="Google" id="ProtNLM"/>
    </source>
</evidence>
<dbReference type="GO" id="GO:0005975">
    <property type="term" value="P:carbohydrate metabolic process"/>
    <property type="evidence" value="ECO:0007669"/>
    <property type="project" value="InterPro"/>
</dbReference>
<sequence>MRLRLDPEHGGRIVSLVALGREWLTESWPAAPGATRFVHSGTGGWDEALPTIAPSEGLPDHGDVWNVPWSVSSAGKHEIATTVRSASSGIVLERLVRPTPDGLAVRYRASTTDLRPRSFLWSAHPLFSAADGAHITLPGVTEVLQEYPRVDTHAPVPGATAIGGAGATVAPRAVKAFVASRALRSNPAGVGGPRSVHASIALPDGRSLGMTWDPAEIPWLGVYADSGEFSRDPVLALEPTSTPSDSAAQARELWTVSASLPREWSVHLHCSEGPSVPAR</sequence>
<dbReference type="Gene3D" id="2.70.98.10">
    <property type="match status" value="1"/>
</dbReference>
<comment type="caution">
    <text evidence="1">The sequence shown here is derived from an EMBL/GenBank/DDBJ whole genome shotgun (WGS) entry which is preliminary data.</text>
</comment>
<dbReference type="OrthoDB" id="2528227at2"/>
<dbReference type="AlphaFoldDB" id="A0A444PY31"/>